<evidence type="ECO:0000256" key="10">
    <source>
        <dbReference type="PIRNR" id="PIRNR016302"/>
    </source>
</evidence>
<protein>
    <recommendedName>
        <fullName evidence="4 10">Mannan endo-1,6-alpha-mannosidase</fullName>
        <ecNumber evidence="4 10">3.2.1.101</ecNumber>
    </recommendedName>
</protein>
<dbReference type="FunFam" id="1.50.10.20:FF:000006">
    <property type="entry name" value="Mannan endo-1,6-alpha-mannosidase"/>
    <property type="match status" value="1"/>
</dbReference>
<evidence type="ECO:0000256" key="2">
    <source>
        <dbReference type="ARBA" id="ARBA00004308"/>
    </source>
</evidence>
<keyword evidence="9 10" id="KW-0326">Glycosidase</keyword>
<evidence type="ECO:0000256" key="9">
    <source>
        <dbReference type="ARBA" id="ARBA00023295"/>
    </source>
</evidence>
<dbReference type="Proteomes" id="UP001175261">
    <property type="component" value="Unassembled WGS sequence"/>
</dbReference>
<evidence type="ECO:0000256" key="5">
    <source>
        <dbReference type="ARBA" id="ARBA00022729"/>
    </source>
</evidence>
<evidence type="ECO:0000313" key="13">
    <source>
        <dbReference type="Proteomes" id="UP001175261"/>
    </source>
</evidence>
<dbReference type="GO" id="GO:0008496">
    <property type="term" value="F:mannan endo-1,6-alpha-mannosidase activity"/>
    <property type="evidence" value="ECO:0007669"/>
    <property type="project" value="UniProtKB-UniRule"/>
</dbReference>
<comment type="catalytic activity">
    <reaction evidence="1 10">
        <text>Random hydrolysis of (1-&gt;6)-alpha-D-mannosidic linkages in unbranched (1-&gt;6)-mannans.</text>
        <dbReference type="EC" id="3.2.1.101"/>
    </reaction>
</comment>
<name>A0AA39GPV5_SARSR</name>
<evidence type="ECO:0000256" key="8">
    <source>
        <dbReference type="ARBA" id="ARBA00023180"/>
    </source>
</evidence>
<dbReference type="InterPro" id="IPR005198">
    <property type="entry name" value="Glyco_hydro_76"/>
</dbReference>
<evidence type="ECO:0000256" key="6">
    <source>
        <dbReference type="ARBA" id="ARBA00022801"/>
    </source>
</evidence>
<feature type="region of interest" description="Disordered" evidence="11">
    <location>
        <begin position="411"/>
        <end position="448"/>
    </location>
</feature>
<feature type="compositionally biased region" description="Basic and acidic residues" evidence="11">
    <location>
        <begin position="426"/>
        <end position="448"/>
    </location>
</feature>
<dbReference type="Pfam" id="PF03663">
    <property type="entry name" value="Glyco_hydro_76"/>
    <property type="match status" value="1"/>
</dbReference>
<evidence type="ECO:0000313" key="12">
    <source>
        <dbReference type="EMBL" id="KAK0391221.1"/>
    </source>
</evidence>
<dbReference type="PIRSF" id="PIRSF016302">
    <property type="entry name" value="Man_a_manosd"/>
    <property type="match status" value="1"/>
</dbReference>
<evidence type="ECO:0000256" key="1">
    <source>
        <dbReference type="ARBA" id="ARBA00001452"/>
    </source>
</evidence>
<dbReference type="SUPFAM" id="SSF48208">
    <property type="entry name" value="Six-hairpin glycosidases"/>
    <property type="match status" value="1"/>
</dbReference>
<comment type="subcellular location">
    <subcellularLocation>
        <location evidence="2">Endomembrane system</location>
    </subcellularLocation>
</comment>
<dbReference type="GO" id="GO:0016052">
    <property type="term" value="P:carbohydrate catabolic process"/>
    <property type="evidence" value="ECO:0007669"/>
    <property type="project" value="InterPro"/>
</dbReference>
<keyword evidence="5" id="KW-0732">Signal</keyword>
<accession>A0AA39GPV5</accession>
<keyword evidence="13" id="KW-1185">Reference proteome</keyword>
<keyword evidence="8" id="KW-0325">Glycoprotein</keyword>
<dbReference type="AlphaFoldDB" id="A0AA39GPV5"/>
<gene>
    <name evidence="12" type="ORF">NLU13_0722</name>
</gene>
<keyword evidence="6 10" id="KW-0378">Hydrolase</keyword>
<sequence>MIFPRSVVALTVLPSQLNISSPYSIRNVAATLAYDTMKYYDGNVSTNPLQVGDLHMPYYWWVAGLLWGTMLDYYHLTKDPTYNDVVIQALLAAPNLGENQDYVPQDRSLVEGNDDLFFWGTAVMAAAERNFPQPNANLPSWLQLAENVFNSLLSRWNISNKCGGGLLWQIYANNPNGLTYKNSVSNGGFFHLAARLHRATGNATYLEWAEKVWDWSVDIGLVDNQTYHIFDGVNINDNCQTVNRQSFTYTSGIYLYGAAVLANQTESQTWSDRAQGLLKGGDWYFSPYPNATDIMYEAGCEPYERCTVDSSTHKSVLARYMWQTIQMMPSLREDIETKLNASAKAAAKSCTGGQDQRTCGLKWYTGGYDGNPGLGPQVNALGTIQGLLIDESAPPLKGDQIQTIRDTNWTALDTYKPDSPPPPPPEEPKNNTDTNKDGKDEEDAAPCRRSDGVLMLGAMTLAVAVGILLAV</sequence>
<evidence type="ECO:0000256" key="4">
    <source>
        <dbReference type="ARBA" id="ARBA00012350"/>
    </source>
</evidence>
<evidence type="ECO:0000256" key="7">
    <source>
        <dbReference type="ARBA" id="ARBA00023136"/>
    </source>
</evidence>
<reference evidence="12" key="1">
    <citation type="submission" date="2022-10" db="EMBL/GenBank/DDBJ databases">
        <title>Determination and structural analysis of whole genome sequence of Sarocladium strictum F4-1.</title>
        <authorList>
            <person name="Hu L."/>
            <person name="Jiang Y."/>
        </authorList>
    </citation>
    <scope>NUCLEOTIDE SEQUENCE</scope>
    <source>
        <strain evidence="12">F4-1</strain>
    </source>
</reference>
<dbReference type="InterPro" id="IPR014480">
    <property type="entry name" value="Mannan-1_6-alpha_mannosidase"/>
</dbReference>
<evidence type="ECO:0000256" key="3">
    <source>
        <dbReference type="ARBA" id="ARBA00009699"/>
    </source>
</evidence>
<dbReference type="PANTHER" id="PTHR12145:SF38">
    <property type="entry name" value="MANNAN ENDO-1,6-ALPHA-MANNOSIDASE"/>
    <property type="match status" value="1"/>
</dbReference>
<dbReference type="PANTHER" id="PTHR12145">
    <property type="entry name" value="MANNAN ENDO-1,6-ALPHA-MANNOSIDASE DCW1"/>
    <property type="match status" value="1"/>
</dbReference>
<comment type="similarity">
    <text evidence="3 10">Belongs to the glycosyl hydrolase 76 family.</text>
</comment>
<dbReference type="GO" id="GO:0012505">
    <property type="term" value="C:endomembrane system"/>
    <property type="evidence" value="ECO:0007669"/>
    <property type="project" value="UniProtKB-SubCell"/>
</dbReference>
<dbReference type="Gene3D" id="1.50.10.20">
    <property type="match status" value="1"/>
</dbReference>
<organism evidence="12 13">
    <name type="scientific">Sarocladium strictum</name>
    <name type="common">Black bundle disease fungus</name>
    <name type="synonym">Acremonium strictum</name>
    <dbReference type="NCBI Taxonomy" id="5046"/>
    <lineage>
        <taxon>Eukaryota</taxon>
        <taxon>Fungi</taxon>
        <taxon>Dikarya</taxon>
        <taxon>Ascomycota</taxon>
        <taxon>Pezizomycotina</taxon>
        <taxon>Sordariomycetes</taxon>
        <taxon>Hypocreomycetidae</taxon>
        <taxon>Hypocreales</taxon>
        <taxon>Sarocladiaceae</taxon>
        <taxon>Sarocladium</taxon>
    </lineage>
</organism>
<dbReference type="EMBL" id="JAPDFR010000001">
    <property type="protein sequence ID" value="KAK0391221.1"/>
    <property type="molecule type" value="Genomic_DNA"/>
</dbReference>
<evidence type="ECO:0000256" key="11">
    <source>
        <dbReference type="SAM" id="MobiDB-lite"/>
    </source>
</evidence>
<comment type="caution">
    <text evidence="12">The sequence shown here is derived from an EMBL/GenBank/DDBJ whole genome shotgun (WGS) entry which is preliminary data.</text>
</comment>
<keyword evidence="7" id="KW-0472">Membrane</keyword>
<dbReference type="GO" id="GO:0009272">
    <property type="term" value="P:fungal-type cell wall biogenesis"/>
    <property type="evidence" value="ECO:0007669"/>
    <property type="project" value="TreeGrafter"/>
</dbReference>
<dbReference type="EC" id="3.2.1.101" evidence="4 10"/>
<dbReference type="InterPro" id="IPR008928">
    <property type="entry name" value="6-hairpin_glycosidase_sf"/>
</dbReference>
<proteinExistence type="inferred from homology"/>